<dbReference type="InterPro" id="IPR028082">
    <property type="entry name" value="Peripla_BP_I"/>
</dbReference>
<dbReference type="SUPFAM" id="SSF53822">
    <property type="entry name" value="Periplasmic binding protein-like I"/>
    <property type="match status" value="1"/>
</dbReference>
<evidence type="ECO:0000256" key="3">
    <source>
        <dbReference type="SAM" id="SignalP"/>
    </source>
</evidence>
<dbReference type="Gene3D" id="3.40.50.2300">
    <property type="match status" value="2"/>
</dbReference>
<evidence type="ECO:0000313" key="5">
    <source>
        <dbReference type="EMBL" id="ASQ30061.1"/>
    </source>
</evidence>
<organism evidence="5 6">
    <name type="scientific">Campylobacter avium LMG 24591</name>
    <dbReference type="NCBI Taxonomy" id="522484"/>
    <lineage>
        <taxon>Bacteria</taxon>
        <taxon>Pseudomonadati</taxon>
        <taxon>Campylobacterota</taxon>
        <taxon>Epsilonproteobacteria</taxon>
        <taxon>Campylobacterales</taxon>
        <taxon>Campylobacteraceae</taxon>
        <taxon>Campylobacter</taxon>
    </lineage>
</organism>
<keyword evidence="6" id="KW-1185">Reference proteome</keyword>
<feature type="signal peptide" evidence="3">
    <location>
        <begin position="1"/>
        <end position="17"/>
    </location>
</feature>
<feature type="domain" description="Leucine-binding protein" evidence="4">
    <location>
        <begin position="20"/>
        <end position="358"/>
    </location>
</feature>
<dbReference type="OrthoDB" id="9772589at2"/>
<dbReference type="Proteomes" id="UP000201169">
    <property type="component" value="Chromosome"/>
</dbReference>
<keyword evidence="2 3" id="KW-0732">Signal</keyword>
<sequence>MRKILLLSALLASALLAKDVNIGVIMPLSGSTAAYGQAALEGIKLANEMKNKLPNGDTVKIVVLDTKGDKIESSNAAQRLISQDKAIGLIGEMLSANTLQIMSVAEENKVPLIAPAATGDKILNNKKYSSRVCFMDSFQGSSLAKYASDTLKYKSAVIVSDQSADYSLGLSRAFEKEFTAKGGKVLKKLRISSGDKDYKAVISQIQKLNPDFIYMPVYYTEAALFVRQARLAGLKTPMGSADGVADDTFIKLAEQAAENHIFTDSFDYTNPPTKLSKDFIAQYQKSKKTKEVPNFTAMGADAYFVMFEAMQKCASSLTSECVNNEIHKTTNFNGVSGIINIDKSGNATRSLVVKQIQNQKQVYKDSINP</sequence>
<dbReference type="Pfam" id="PF13458">
    <property type="entry name" value="Peripla_BP_6"/>
    <property type="match status" value="1"/>
</dbReference>
<name>A0A222MWC1_9BACT</name>
<evidence type="ECO:0000256" key="1">
    <source>
        <dbReference type="ARBA" id="ARBA00010062"/>
    </source>
</evidence>
<evidence type="ECO:0000259" key="4">
    <source>
        <dbReference type="Pfam" id="PF13458"/>
    </source>
</evidence>
<comment type="similarity">
    <text evidence="1">Belongs to the leucine-binding protein family.</text>
</comment>
<feature type="chain" id="PRO_5012217336" evidence="3">
    <location>
        <begin position="18"/>
        <end position="369"/>
    </location>
</feature>
<dbReference type="KEGG" id="cavi:CAV_0394"/>
<dbReference type="InterPro" id="IPR028081">
    <property type="entry name" value="Leu-bd"/>
</dbReference>
<dbReference type="EMBL" id="CP022347">
    <property type="protein sequence ID" value="ASQ30061.1"/>
    <property type="molecule type" value="Genomic_DNA"/>
</dbReference>
<dbReference type="AlphaFoldDB" id="A0A222MWC1"/>
<dbReference type="RefSeq" id="WP_094324848.1">
    <property type="nucleotide sequence ID" value="NZ_CP022347.1"/>
</dbReference>
<protein>
    <submittedName>
        <fullName evidence="5">High-affinity branched-chain amino acid transporter, periplasmic Leu/Ile/Val-binding protein</fullName>
    </submittedName>
</protein>
<accession>A0A222MWC1</accession>
<dbReference type="PANTHER" id="PTHR30483:SF6">
    <property type="entry name" value="PERIPLASMIC BINDING PROTEIN OF ABC TRANSPORTER FOR NATURAL AMINO ACIDS"/>
    <property type="match status" value="1"/>
</dbReference>
<proteinExistence type="inferred from homology"/>
<evidence type="ECO:0000313" key="6">
    <source>
        <dbReference type="Proteomes" id="UP000201169"/>
    </source>
</evidence>
<reference evidence="5 6" key="1">
    <citation type="submission" date="2017-07" db="EMBL/GenBank/DDBJ databases">
        <title>Analysis of two Campylobacter avium genomes and identification of a novel hippuricase gene.</title>
        <authorList>
            <person name="Miller W.G."/>
            <person name="Chapman M.H."/>
            <person name="Yee E."/>
            <person name="Revez J."/>
            <person name="Bono J.L."/>
            <person name="Rossi M."/>
        </authorList>
    </citation>
    <scope>NUCLEOTIDE SEQUENCE [LARGE SCALE GENOMIC DNA]</scope>
    <source>
        <strain evidence="5 6">LMG 24591</strain>
    </source>
</reference>
<dbReference type="PANTHER" id="PTHR30483">
    <property type="entry name" value="LEUCINE-SPECIFIC-BINDING PROTEIN"/>
    <property type="match status" value="1"/>
</dbReference>
<dbReference type="CDD" id="cd06347">
    <property type="entry name" value="PBP1_ABC_LivK_ligand_binding-like"/>
    <property type="match status" value="1"/>
</dbReference>
<dbReference type="InterPro" id="IPR051010">
    <property type="entry name" value="BCAA_transport"/>
</dbReference>
<gene>
    <name evidence="5" type="primary">livK</name>
    <name evidence="5" type="ORF">CAV_0394</name>
</gene>
<evidence type="ECO:0000256" key="2">
    <source>
        <dbReference type="ARBA" id="ARBA00022729"/>
    </source>
</evidence>